<dbReference type="AlphaFoldDB" id="A0A3L6PM47"/>
<dbReference type="GO" id="GO:0003677">
    <property type="term" value="F:DNA binding"/>
    <property type="evidence" value="ECO:0007669"/>
    <property type="project" value="UniProtKB-KW"/>
</dbReference>
<evidence type="ECO:0000313" key="1">
    <source>
        <dbReference type="EMBL" id="RLM60933.1"/>
    </source>
</evidence>
<dbReference type="InterPro" id="IPR012340">
    <property type="entry name" value="NA-bd_OB-fold"/>
</dbReference>
<dbReference type="EMBL" id="PQIB02000016">
    <property type="protein sequence ID" value="RLM60933.1"/>
    <property type="molecule type" value="Genomic_DNA"/>
</dbReference>
<name>A0A3L6PM47_PANMI</name>
<dbReference type="CDD" id="cd04476">
    <property type="entry name" value="RPA1_DBD_C"/>
    <property type="match status" value="1"/>
</dbReference>
<comment type="caution">
    <text evidence="1">The sequence shown here is derived from an EMBL/GenBank/DDBJ whole genome shotgun (WGS) entry which is preliminary data.</text>
</comment>
<dbReference type="OrthoDB" id="1735587at2759"/>
<keyword evidence="2" id="KW-1185">Reference proteome</keyword>
<protein>
    <submittedName>
        <fullName evidence="1">Replication protein A 70 kDa DNA-binding subunit B-like</fullName>
    </submittedName>
</protein>
<dbReference type="PANTHER" id="PTHR47165:SF3">
    <property type="entry name" value="RETROTRANSPOSON-LIKE PROTEIN"/>
    <property type="match status" value="1"/>
</dbReference>
<evidence type="ECO:0000313" key="2">
    <source>
        <dbReference type="Proteomes" id="UP000275267"/>
    </source>
</evidence>
<sequence>MLDVMLWSERSTSFPAEDIHKDGQASPRIVIFVGTLVKSFGGMSLSGGSSCKWYINPKVPEAKRLMASAKAVHEPITWVDSAGSSQQKKPAEEKKVSEILNLNPFECQKNEFLVTVTVKKIDGSWWYSACKKCMKTAKRHGDSYKCTNSKCGAIGVPSQRFKLSILARDKTGDTDFIVFGRQAQRLVKKITDTLVADNPAGFIPDELTTLLERTNTWSDSFTYSTTDSDNITFQVNAVVGEVNDGGAVIPATPGASQTSSIMFSGGAGTSLQNTNQSVML</sequence>
<organism evidence="1 2">
    <name type="scientific">Panicum miliaceum</name>
    <name type="common">Proso millet</name>
    <name type="synonym">Broomcorn millet</name>
    <dbReference type="NCBI Taxonomy" id="4540"/>
    <lineage>
        <taxon>Eukaryota</taxon>
        <taxon>Viridiplantae</taxon>
        <taxon>Streptophyta</taxon>
        <taxon>Embryophyta</taxon>
        <taxon>Tracheophyta</taxon>
        <taxon>Spermatophyta</taxon>
        <taxon>Magnoliopsida</taxon>
        <taxon>Liliopsida</taxon>
        <taxon>Poales</taxon>
        <taxon>Poaceae</taxon>
        <taxon>PACMAD clade</taxon>
        <taxon>Panicoideae</taxon>
        <taxon>Panicodae</taxon>
        <taxon>Paniceae</taxon>
        <taxon>Panicinae</taxon>
        <taxon>Panicum</taxon>
        <taxon>Panicum sect. Panicum</taxon>
    </lineage>
</organism>
<proteinExistence type="predicted"/>
<dbReference type="PANTHER" id="PTHR47165">
    <property type="entry name" value="OS03G0429900 PROTEIN"/>
    <property type="match status" value="1"/>
</dbReference>
<dbReference type="Gene3D" id="2.40.50.140">
    <property type="entry name" value="Nucleic acid-binding proteins"/>
    <property type="match status" value="2"/>
</dbReference>
<dbReference type="Proteomes" id="UP000275267">
    <property type="component" value="Unassembled WGS sequence"/>
</dbReference>
<gene>
    <name evidence="1" type="ORF">C2845_PM14G09620</name>
</gene>
<reference evidence="2" key="1">
    <citation type="journal article" date="2019" name="Nat. Commun.">
        <title>The genome of broomcorn millet.</title>
        <authorList>
            <person name="Zou C."/>
            <person name="Miki D."/>
            <person name="Li D."/>
            <person name="Tang Q."/>
            <person name="Xiao L."/>
            <person name="Rajput S."/>
            <person name="Deng P."/>
            <person name="Jia W."/>
            <person name="Huang R."/>
            <person name="Zhang M."/>
            <person name="Sun Y."/>
            <person name="Hu J."/>
            <person name="Fu X."/>
            <person name="Schnable P.S."/>
            <person name="Li F."/>
            <person name="Zhang H."/>
            <person name="Feng B."/>
            <person name="Zhu X."/>
            <person name="Liu R."/>
            <person name="Schnable J.C."/>
            <person name="Zhu J.-K."/>
            <person name="Zhang H."/>
        </authorList>
    </citation>
    <scope>NUCLEOTIDE SEQUENCE [LARGE SCALE GENOMIC DNA]</scope>
</reference>
<dbReference type="SUPFAM" id="SSF50249">
    <property type="entry name" value="Nucleic acid-binding proteins"/>
    <property type="match status" value="2"/>
</dbReference>
<accession>A0A3L6PM47</accession>
<dbReference type="InterPro" id="IPR047192">
    <property type="entry name" value="Euk_RPA1_DBD_C"/>
</dbReference>